<dbReference type="EMBL" id="CP001736">
    <property type="protein sequence ID" value="ADB35412.1"/>
    <property type="molecule type" value="Genomic_DNA"/>
</dbReference>
<dbReference type="eggNOG" id="COG0456">
    <property type="taxonomic scope" value="Bacteria"/>
</dbReference>
<dbReference type="GO" id="GO:0016747">
    <property type="term" value="F:acyltransferase activity, transferring groups other than amino-acyl groups"/>
    <property type="evidence" value="ECO:0007669"/>
    <property type="project" value="InterPro"/>
</dbReference>
<dbReference type="Proteomes" id="UP000007967">
    <property type="component" value="Chromosome"/>
</dbReference>
<dbReference type="STRING" id="479435.Kfla_6415"/>
<dbReference type="SUPFAM" id="SSF55729">
    <property type="entry name" value="Acyl-CoA N-acyltransferases (Nat)"/>
    <property type="match status" value="1"/>
</dbReference>
<accession>D2PX32</accession>
<reference evidence="2 3" key="2">
    <citation type="journal article" date="2010" name="Stand. Genomic Sci.">
        <title>Complete genome sequence of Kribbella flavida type strain (IFO 14399).</title>
        <authorList>
            <person name="Pukall R."/>
            <person name="Lapidus A."/>
            <person name="Glavina Del Rio T."/>
            <person name="Copeland A."/>
            <person name="Tice H."/>
            <person name="Cheng J.-F."/>
            <person name="Lucas S."/>
            <person name="Chen F."/>
            <person name="Nolan M."/>
            <person name="LaButti K."/>
            <person name="Pati A."/>
            <person name="Ivanova N."/>
            <person name="Mavrommatis K."/>
            <person name="Mikhailova N."/>
            <person name="Pitluck S."/>
            <person name="Bruce D."/>
            <person name="Goodwin L."/>
            <person name="Land M."/>
            <person name="Hauser L."/>
            <person name="Chang Y.-J."/>
            <person name="Jeffries C.D."/>
            <person name="Chen A."/>
            <person name="Palaniappan K."/>
            <person name="Chain P."/>
            <person name="Rohde M."/>
            <person name="Goeker M."/>
            <person name="Bristow J."/>
            <person name="Eisen J.A."/>
            <person name="Markowitz V."/>
            <person name="Hugenholtz P."/>
            <person name="Kyrpides N.C."/>
            <person name="Klenk H.-P."/>
            <person name="Brettin T."/>
        </authorList>
    </citation>
    <scope>NUCLEOTIDE SEQUENCE [LARGE SCALE GENOMIC DNA]</scope>
    <source>
        <strain evidence="3">DSM 17836 / JCM 10339 / NBRC 14399</strain>
    </source>
</reference>
<sequence length="293" mass="32513">MLRPVQKTEYAGRDGLQDMQELVQRTWSPASRFHIGDLAWELNATLHRQDSWRTAVWRDAGEIVAWGWLAEPGYLLPVVDPARPELAEVVVQWFRATADGSELASSVLDTEAHLIAALEAAGFRRDEDAPFFTHHWTLLDALDEPVVPEGFALRHVRRDEVAKRAAGHRAAWSDWGPSKVTDEAFAAVMAAWPYRPELDWVVENEAGEFVATALIWLDEQSGVGLVEPVGCAPAYRRRGLARAVDLAALHALREAGGTRALVCPRGDDGYPQARALYQDIGFRPGSRTVNFVA</sequence>
<dbReference type="KEGG" id="kfl:Kfla_6415"/>
<feature type="domain" description="N-acetyltransferase" evidence="1">
    <location>
        <begin position="151"/>
        <end position="293"/>
    </location>
</feature>
<name>D2PX32_KRIFD</name>
<evidence type="ECO:0000313" key="3">
    <source>
        <dbReference type="Proteomes" id="UP000007967"/>
    </source>
</evidence>
<dbReference type="InterPro" id="IPR000182">
    <property type="entry name" value="GNAT_dom"/>
</dbReference>
<dbReference type="AlphaFoldDB" id="D2PX32"/>
<protein>
    <submittedName>
        <fullName evidence="2">GCN5-related N-acetyltransferase</fullName>
    </submittedName>
</protein>
<evidence type="ECO:0000259" key="1">
    <source>
        <dbReference type="PROSITE" id="PS51186"/>
    </source>
</evidence>
<keyword evidence="3" id="KW-1185">Reference proteome</keyword>
<gene>
    <name evidence="2" type="ordered locus">Kfla_6415</name>
</gene>
<keyword evidence="2" id="KW-0808">Transferase</keyword>
<evidence type="ECO:0000313" key="2">
    <source>
        <dbReference type="EMBL" id="ADB35412.1"/>
    </source>
</evidence>
<dbReference type="HOGENOM" id="CLU_056890_1_0_11"/>
<organism evidence="2 3">
    <name type="scientific">Kribbella flavida (strain DSM 17836 / JCM 10339 / NBRC 14399)</name>
    <dbReference type="NCBI Taxonomy" id="479435"/>
    <lineage>
        <taxon>Bacteria</taxon>
        <taxon>Bacillati</taxon>
        <taxon>Actinomycetota</taxon>
        <taxon>Actinomycetes</taxon>
        <taxon>Propionibacteriales</taxon>
        <taxon>Kribbellaceae</taxon>
        <taxon>Kribbella</taxon>
    </lineage>
</organism>
<proteinExistence type="predicted"/>
<dbReference type="CDD" id="cd04301">
    <property type="entry name" value="NAT_SF"/>
    <property type="match status" value="1"/>
</dbReference>
<dbReference type="Pfam" id="PF00583">
    <property type="entry name" value="Acetyltransf_1"/>
    <property type="match status" value="1"/>
</dbReference>
<dbReference type="Gene3D" id="3.40.630.30">
    <property type="match status" value="1"/>
</dbReference>
<dbReference type="PROSITE" id="PS51186">
    <property type="entry name" value="GNAT"/>
    <property type="match status" value="1"/>
</dbReference>
<reference evidence="3" key="1">
    <citation type="submission" date="2009-09" db="EMBL/GenBank/DDBJ databases">
        <title>The complete genome of Kribbella flavida DSM 17836.</title>
        <authorList>
            <consortium name="US DOE Joint Genome Institute (JGI-PGF)"/>
            <person name="Lucas S."/>
            <person name="Copeland A."/>
            <person name="Lapidus A."/>
            <person name="Glavina del Rio T."/>
            <person name="Dalin E."/>
            <person name="Tice H."/>
            <person name="Bruce D."/>
            <person name="Goodwin L."/>
            <person name="Pitluck S."/>
            <person name="Kyrpides N."/>
            <person name="Mavromatis K."/>
            <person name="Ivanova N."/>
            <person name="Saunders E."/>
            <person name="Brettin T."/>
            <person name="Detter J.C."/>
            <person name="Han C."/>
            <person name="Larimer F."/>
            <person name="Land M."/>
            <person name="Hauser L."/>
            <person name="Markowitz V."/>
            <person name="Cheng J.-F."/>
            <person name="Hugenholtz P."/>
            <person name="Woyke T."/>
            <person name="Wu D."/>
            <person name="Pukall R."/>
            <person name="Klenk H.-P."/>
            <person name="Eisen J.A."/>
        </authorList>
    </citation>
    <scope>NUCLEOTIDE SEQUENCE [LARGE SCALE GENOMIC DNA]</scope>
    <source>
        <strain evidence="3">DSM 17836 / JCM 10339 / NBRC 14399</strain>
    </source>
</reference>
<dbReference type="InterPro" id="IPR016181">
    <property type="entry name" value="Acyl_CoA_acyltransferase"/>
</dbReference>